<proteinExistence type="predicted"/>
<reference evidence="2" key="1">
    <citation type="submission" date="2023-03" db="EMBL/GenBank/DDBJ databases">
        <title>Amycolatopsis taiwanensis NBRC 103393.</title>
        <authorList>
            <person name="Ichikawa N."/>
            <person name="Sato H."/>
            <person name="Tonouchi N."/>
        </authorList>
    </citation>
    <scope>NUCLEOTIDE SEQUENCE</scope>
    <source>
        <strain evidence="2">NBRC 103393</strain>
    </source>
</reference>
<gene>
    <name evidence="2" type="ORF">Atai01_23490</name>
</gene>
<evidence type="ECO:0000313" key="3">
    <source>
        <dbReference type="Proteomes" id="UP001165136"/>
    </source>
</evidence>
<feature type="region of interest" description="Disordered" evidence="1">
    <location>
        <begin position="98"/>
        <end position="141"/>
    </location>
</feature>
<dbReference type="Proteomes" id="UP001165136">
    <property type="component" value="Unassembled WGS sequence"/>
</dbReference>
<protein>
    <submittedName>
        <fullName evidence="2">Uncharacterized protein</fullName>
    </submittedName>
</protein>
<name>A0A9W6QZK3_9PSEU</name>
<organism evidence="2 3">
    <name type="scientific">Amycolatopsis taiwanensis</name>
    <dbReference type="NCBI Taxonomy" id="342230"/>
    <lineage>
        <taxon>Bacteria</taxon>
        <taxon>Bacillati</taxon>
        <taxon>Actinomycetota</taxon>
        <taxon>Actinomycetes</taxon>
        <taxon>Pseudonocardiales</taxon>
        <taxon>Pseudonocardiaceae</taxon>
        <taxon>Amycolatopsis</taxon>
    </lineage>
</organism>
<sequence>MAEHVPCLPKQPGYHKRLKNAEALLCKTILILAVCRPSWFDDLWITDATPVPRGMSREAVKRSDLAGNANYGYCASHSRWYWGLKLYLVCVHRGRDAGHVVPGRPQDPRTRGAGSNTRQQPPPDPQRSDPVGRQGVSGEPF</sequence>
<evidence type="ECO:0000256" key="1">
    <source>
        <dbReference type="SAM" id="MobiDB-lite"/>
    </source>
</evidence>
<accession>A0A9W6QZK3</accession>
<evidence type="ECO:0000313" key="2">
    <source>
        <dbReference type="EMBL" id="GLY65730.1"/>
    </source>
</evidence>
<keyword evidence="3" id="KW-1185">Reference proteome</keyword>
<dbReference type="AlphaFoldDB" id="A0A9W6QZK3"/>
<comment type="caution">
    <text evidence="2">The sequence shown here is derived from an EMBL/GenBank/DDBJ whole genome shotgun (WGS) entry which is preliminary data.</text>
</comment>
<dbReference type="EMBL" id="BSTI01000004">
    <property type="protein sequence ID" value="GLY65730.1"/>
    <property type="molecule type" value="Genomic_DNA"/>
</dbReference>